<dbReference type="EC" id="1.1.1.145" evidence="13"/>
<keyword evidence="4" id="KW-0945">Host-virus interaction</keyword>
<reference evidence="20 21" key="1">
    <citation type="journal article" date="2014" name="Virology">
        <title>The genome sequence of ectromelia virus Naval and Cornell isolates from outbreaks in North America.</title>
        <authorList>
            <person name="Mavian C."/>
            <person name="Lopez-Bueno A."/>
            <person name="Bryant N.A."/>
            <person name="Seeger K."/>
            <person name="Quail M.A."/>
            <person name="Harris D."/>
            <person name="Barrell B."/>
            <person name="Alcami A."/>
        </authorList>
    </citation>
    <scope>NUCLEOTIDE SEQUENCE [LARGE SCALE GENOMIC DNA]</scope>
    <source>
        <strain evidence="20">NAVAL</strain>
    </source>
</reference>
<keyword evidence="9" id="KW-0511">Multifunctional enzyme</keyword>
<dbReference type="PANTHER" id="PTHR43245:SF51">
    <property type="entry name" value="SHORT CHAIN DEHYDROGENASE_REDUCTASE FAMILY 42E, MEMBER 2"/>
    <property type="match status" value="1"/>
</dbReference>
<dbReference type="SUPFAM" id="SSF51735">
    <property type="entry name" value="NAD(P)-binding Rossmann-fold domains"/>
    <property type="match status" value="1"/>
</dbReference>
<dbReference type="SMR" id="A0A075IJK2"/>
<evidence type="ECO:0000256" key="6">
    <source>
        <dbReference type="ARBA" id="ARBA00023027"/>
    </source>
</evidence>
<evidence type="ECO:0000256" key="10">
    <source>
        <dbReference type="ARBA" id="ARBA00023280"/>
    </source>
</evidence>
<keyword evidence="6" id="KW-0520">NAD</keyword>
<evidence type="ECO:0000256" key="14">
    <source>
        <dbReference type="ARBA" id="ARBA00039803"/>
    </source>
</evidence>
<evidence type="ECO:0000256" key="15">
    <source>
        <dbReference type="ARBA" id="ARBA00050090"/>
    </source>
</evidence>
<evidence type="ECO:0000256" key="1">
    <source>
        <dbReference type="ARBA" id="ARBA00005202"/>
    </source>
</evidence>
<dbReference type="Gene3D" id="3.40.50.720">
    <property type="entry name" value="NAD(P)-binding Rossmann-like Domain"/>
    <property type="match status" value="1"/>
</dbReference>
<dbReference type="EC" id="5.3.3.1" evidence="12"/>
<name>A0A075IJK2_9POXV</name>
<comment type="similarity">
    <text evidence="2 18">Belongs to the 3-beta-HSD family.</text>
</comment>
<comment type="function">
    <text evidence="16">Catalyzes the oxidative conversion of Delta(5)-ene-3-beta-hydroxy steroid, and the oxidative conversion of ketosteroids. The 3-beta-HSD enzymatic system plays a crucial role in the biosynthesis of all classes of hormonal steroids. During viral infection, steroid production contributes to virulence by inhibiting the host inflammatory response.</text>
</comment>
<sequence>MAVYAVTGGAGFLGRYIVKLLISADDVQEIRVIDVEEDPQPLTSKVKVINYIQCDINDFDKVREALDGVNLIIHTAALVDVFGKYTDNEIMKVNYYGTQTILAACVDLGIKYLIYTSSMEAIGPNKHGDPFIGHEHTLYDISPGHVYAKSKRMAEQLVMKANNSVIMNGAKLYTCCLRPTEIYGEGDKLMKVFYKQCKQHGNIMYRTVDDGAVHSRVYVGNVAWMHVLAAKYIQYPGSEIKGNAYFCYDNSPSCSYDMFNLLLMKPLGIEQGSRVPRWVLKTHACKNDIKRILFRKSSLLNKYTLKISNTAFEVRTNKAELDFNYSPIFDVDVAFERTRKWLEELE</sequence>
<dbReference type="GO" id="GO:0003854">
    <property type="term" value="F:3-beta-hydroxy-Delta5-steroid dehydrogenase (NAD+) activity"/>
    <property type="evidence" value="ECO:0007669"/>
    <property type="project" value="UniProtKB-EC"/>
</dbReference>
<dbReference type="GO" id="GO:0004769">
    <property type="term" value="F:steroid Delta-isomerase activity"/>
    <property type="evidence" value="ECO:0007669"/>
    <property type="project" value="UniProtKB-EC"/>
</dbReference>
<evidence type="ECO:0000256" key="3">
    <source>
        <dbReference type="ARBA" id="ARBA00022518"/>
    </source>
</evidence>
<evidence type="ECO:0000256" key="5">
    <source>
        <dbReference type="ARBA" id="ARBA00023002"/>
    </source>
</evidence>
<evidence type="ECO:0000256" key="12">
    <source>
        <dbReference type="ARBA" id="ARBA00038856"/>
    </source>
</evidence>
<keyword evidence="5 18" id="KW-0560">Oxidoreductase</keyword>
<evidence type="ECO:0000256" key="7">
    <source>
        <dbReference type="ARBA" id="ARBA00023235"/>
    </source>
</evidence>
<dbReference type="InterPro" id="IPR050177">
    <property type="entry name" value="Lipid_A_modif_metabolic_enz"/>
</dbReference>
<evidence type="ECO:0000256" key="4">
    <source>
        <dbReference type="ARBA" id="ARBA00022581"/>
    </source>
</evidence>
<feature type="domain" description="3-beta hydroxysteroid dehydrogenase/isomerase" evidence="19">
    <location>
        <begin position="5"/>
        <end position="275"/>
    </location>
</feature>
<organism evidence="20 21">
    <name type="scientific">Ectromelia virus Naval</name>
    <dbReference type="NCBI Taxonomy" id="1651168"/>
    <lineage>
        <taxon>Viruses</taxon>
        <taxon>Varidnaviria</taxon>
        <taxon>Bamfordvirae</taxon>
        <taxon>Nucleocytoviricota</taxon>
        <taxon>Pokkesviricetes</taxon>
        <taxon>Chitovirales</taxon>
        <taxon>Poxviridae</taxon>
        <taxon>Chordopoxvirinae</taxon>
        <taxon>Orthopoxvirus</taxon>
        <taxon>Orthopoxvirus ectromelia</taxon>
        <taxon>Ectromelia virus</taxon>
    </lineage>
</organism>
<dbReference type="PANTHER" id="PTHR43245">
    <property type="entry name" value="BIFUNCTIONAL POLYMYXIN RESISTANCE PROTEIN ARNA"/>
    <property type="match status" value="1"/>
</dbReference>
<protein>
    <recommendedName>
        <fullName evidence="14">3 beta-hydroxysteroid dehydrogenase/Delta 5--&gt;4-isomerase</fullName>
        <ecNumber evidence="13">1.1.1.145</ecNumber>
        <ecNumber evidence="12">5.3.3.1</ecNumber>
    </recommendedName>
</protein>
<evidence type="ECO:0000256" key="11">
    <source>
        <dbReference type="ARBA" id="ARBA00036501"/>
    </source>
</evidence>
<comment type="catalytic activity">
    <reaction evidence="15">
        <text>a 3beta-hydroxy-Delta(5)-steroid + NAD(+) = a 3-oxo-Delta(5)-steroid + NADH + H(+)</text>
        <dbReference type="Rhea" id="RHEA:24076"/>
        <dbReference type="ChEBI" id="CHEBI:1722"/>
        <dbReference type="ChEBI" id="CHEBI:15378"/>
        <dbReference type="ChEBI" id="CHEBI:47907"/>
        <dbReference type="ChEBI" id="CHEBI:57540"/>
        <dbReference type="ChEBI" id="CHEBI:57945"/>
        <dbReference type="EC" id="1.1.1.145"/>
    </reaction>
</comment>
<evidence type="ECO:0000259" key="19">
    <source>
        <dbReference type="Pfam" id="PF01073"/>
    </source>
</evidence>
<evidence type="ECO:0000256" key="2">
    <source>
        <dbReference type="ARBA" id="ARBA00009219"/>
    </source>
</evidence>
<keyword evidence="7" id="KW-0413">Isomerase</keyword>
<evidence type="ECO:0000256" key="8">
    <source>
        <dbReference type="ARBA" id="ARBA00023250"/>
    </source>
</evidence>
<evidence type="ECO:0000313" key="21">
    <source>
        <dbReference type="Proteomes" id="UP000164837"/>
    </source>
</evidence>
<evidence type="ECO:0000256" key="18">
    <source>
        <dbReference type="RuleBase" id="RU004475"/>
    </source>
</evidence>
<dbReference type="InterPro" id="IPR036291">
    <property type="entry name" value="NAD(P)-bd_dom_sf"/>
</dbReference>
<dbReference type="EMBL" id="KJ563295">
    <property type="protein sequence ID" value="AIF30229.1"/>
    <property type="molecule type" value="Genomic_DNA"/>
</dbReference>
<dbReference type="Proteomes" id="UP000164837">
    <property type="component" value="Genome"/>
</dbReference>
<evidence type="ECO:0000256" key="9">
    <source>
        <dbReference type="ARBA" id="ARBA00023268"/>
    </source>
</evidence>
<evidence type="ECO:0000256" key="13">
    <source>
        <dbReference type="ARBA" id="ARBA00038967"/>
    </source>
</evidence>
<keyword evidence="3" id="KW-0244">Early protein</keyword>
<proteinExistence type="inferred from homology"/>
<dbReference type="InterPro" id="IPR002225">
    <property type="entry name" value="3Beta_OHSteriod_DH/Estase"/>
</dbReference>
<comment type="pathway">
    <text evidence="1">Lipid metabolism; steroid biosynthesis.</text>
</comment>
<keyword evidence="10" id="KW-0899">Viral immunoevasion</keyword>
<dbReference type="GO" id="GO:0006694">
    <property type="term" value="P:steroid biosynthetic process"/>
    <property type="evidence" value="ECO:0007669"/>
    <property type="project" value="UniProtKB-KW"/>
</dbReference>
<evidence type="ECO:0000256" key="17">
    <source>
        <dbReference type="ARBA" id="ARBA00060577"/>
    </source>
</evidence>
<keyword evidence="8" id="KW-0755">Steroidogenesis</keyword>
<evidence type="ECO:0000256" key="16">
    <source>
        <dbReference type="ARBA" id="ARBA00055940"/>
    </source>
</evidence>
<evidence type="ECO:0000313" key="20">
    <source>
        <dbReference type="EMBL" id="AIF30229.1"/>
    </source>
</evidence>
<comment type="catalytic activity">
    <reaction evidence="11">
        <text>a 3-oxo-Delta(5)-steroid = a 3-oxo-Delta(4)-steroid</text>
        <dbReference type="Rhea" id="RHEA:14709"/>
        <dbReference type="ChEBI" id="CHEBI:47907"/>
        <dbReference type="ChEBI" id="CHEBI:47909"/>
        <dbReference type="EC" id="5.3.3.1"/>
    </reaction>
</comment>
<dbReference type="FunFam" id="3.40.50.720:FF:000495">
    <property type="entry name" value="3 hydroxysteroid dehydrogenase, putative"/>
    <property type="match status" value="1"/>
</dbReference>
<accession>A0A075IJK2</accession>
<dbReference type="Pfam" id="PF01073">
    <property type="entry name" value="3Beta_HSD"/>
    <property type="match status" value="1"/>
</dbReference>
<comment type="pathway">
    <text evidence="17">Steroid biosynthesis.</text>
</comment>